<evidence type="ECO:0000256" key="1">
    <source>
        <dbReference type="SAM" id="MobiDB-lite"/>
    </source>
</evidence>
<accession>A0A7R8ZI64</accession>
<feature type="non-terminal residue" evidence="2">
    <location>
        <position position="1"/>
    </location>
</feature>
<name>A0A7R8ZI64_9CRUS</name>
<protein>
    <submittedName>
        <fullName evidence="2">Uncharacterized protein</fullName>
    </submittedName>
</protein>
<organism evidence="2">
    <name type="scientific">Cyprideis torosa</name>
    <dbReference type="NCBI Taxonomy" id="163714"/>
    <lineage>
        <taxon>Eukaryota</taxon>
        <taxon>Metazoa</taxon>
        <taxon>Ecdysozoa</taxon>
        <taxon>Arthropoda</taxon>
        <taxon>Crustacea</taxon>
        <taxon>Oligostraca</taxon>
        <taxon>Ostracoda</taxon>
        <taxon>Podocopa</taxon>
        <taxon>Podocopida</taxon>
        <taxon>Cytherocopina</taxon>
        <taxon>Cytheroidea</taxon>
        <taxon>Cytherideidae</taxon>
        <taxon>Cyprideis</taxon>
    </lineage>
</organism>
<evidence type="ECO:0000313" key="2">
    <source>
        <dbReference type="EMBL" id="CAD7222271.1"/>
    </source>
</evidence>
<gene>
    <name evidence="2" type="ORF">CTOB1V02_LOCUS283</name>
</gene>
<proteinExistence type="predicted"/>
<sequence length="82" mass="9836">VFFPHFIRYVVAKSSGRKNMWFRSARRRGTMMRCGEVQRLFQKEGFDFFQFQQLFEGTPHNRSTRQKKATKRLGEELGIMNT</sequence>
<reference evidence="2" key="1">
    <citation type="submission" date="2020-11" db="EMBL/GenBank/DDBJ databases">
        <authorList>
            <person name="Tran Van P."/>
        </authorList>
    </citation>
    <scope>NUCLEOTIDE SEQUENCE</scope>
</reference>
<feature type="region of interest" description="Disordered" evidence="1">
    <location>
        <begin position="60"/>
        <end position="82"/>
    </location>
</feature>
<feature type="compositionally biased region" description="Basic residues" evidence="1">
    <location>
        <begin position="62"/>
        <end position="71"/>
    </location>
</feature>
<dbReference type="AlphaFoldDB" id="A0A7R8ZI64"/>
<dbReference type="EMBL" id="OB660041">
    <property type="protein sequence ID" value="CAD7222271.1"/>
    <property type="molecule type" value="Genomic_DNA"/>
</dbReference>